<dbReference type="RefSeq" id="WP_074840175.1">
    <property type="nucleotide sequence ID" value="NZ_FNYY01000032.1"/>
</dbReference>
<feature type="non-terminal residue" evidence="1">
    <location>
        <position position="332"/>
    </location>
</feature>
<reference evidence="1 2" key="1">
    <citation type="submission" date="2016-10" db="EMBL/GenBank/DDBJ databases">
        <authorList>
            <person name="Varghese N."/>
            <person name="Submissions S."/>
        </authorList>
    </citation>
    <scope>NUCLEOTIDE SEQUENCE [LARGE SCALE GENOMIC DNA]</scope>
    <source>
        <strain evidence="1 2">FF3</strain>
    </source>
</reference>
<sequence>MRDDIARARLKRVPVPVRDRMMAARADLPPGAITAVARFFDVLADREEDPDLPSRASFVAACGNESALGLLLRMLERHAPGICLAEGRGLRKGYYRARSSGTGAKGSAHPNRGTEPRNWPAHWAALLPALQEAPIGDSTLRRHVASVNRCAVLLPGLTCPPRIGWLLGWEMARSFRDEGLRPATIAGYLGGLVSLAAHGGVDPDAVAGLRSVQMSCLREARRTPKLKQSRIEALYAKGGYAEVVRAIVRELDRADDHADWRAKAETARATAAILAVTLNVPPRSGDISSWRLGEELVREPWCRVALNWVLPHSVWRRGSIRALSSSGPARPY</sequence>
<comment type="caution">
    <text evidence="1">The sequence shown here is derived from an EMBL/GenBank/DDBJ whole genome shotgun (WGS) entry which is preliminary data.</text>
</comment>
<organism evidence="1 2">
    <name type="scientific">Marinovum algicola</name>
    <dbReference type="NCBI Taxonomy" id="42444"/>
    <lineage>
        <taxon>Bacteria</taxon>
        <taxon>Pseudomonadati</taxon>
        <taxon>Pseudomonadota</taxon>
        <taxon>Alphaproteobacteria</taxon>
        <taxon>Rhodobacterales</taxon>
        <taxon>Roseobacteraceae</taxon>
        <taxon>Marinovum</taxon>
    </lineage>
</organism>
<protein>
    <submittedName>
        <fullName evidence="1">Uncharacterized protein</fullName>
    </submittedName>
</protein>
<dbReference type="EMBL" id="FNYY01000032">
    <property type="protein sequence ID" value="SEK10335.1"/>
    <property type="molecule type" value="Genomic_DNA"/>
</dbReference>
<gene>
    <name evidence="1" type="ORF">SAMN04487940_13243</name>
</gene>
<dbReference type="AlphaFoldDB" id="A0A975WF88"/>
<name>A0A975WF88_9RHOB</name>
<evidence type="ECO:0000313" key="2">
    <source>
        <dbReference type="Proteomes" id="UP000182932"/>
    </source>
</evidence>
<dbReference type="Proteomes" id="UP000182932">
    <property type="component" value="Unassembled WGS sequence"/>
</dbReference>
<evidence type="ECO:0000313" key="1">
    <source>
        <dbReference type="EMBL" id="SEK10335.1"/>
    </source>
</evidence>
<dbReference type="GeneID" id="80821052"/>
<accession>A0A975WF88</accession>
<keyword evidence="2" id="KW-1185">Reference proteome</keyword>
<proteinExistence type="predicted"/>